<dbReference type="InterPro" id="IPR038732">
    <property type="entry name" value="HpyO/CreE_NAD-binding"/>
</dbReference>
<dbReference type="InterPro" id="IPR036188">
    <property type="entry name" value="FAD/NAD-bd_sf"/>
</dbReference>
<organism evidence="2 3">
    <name type="scientific">Olleya marilimosa</name>
    <dbReference type="NCBI Taxonomy" id="272164"/>
    <lineage>
        <taxon>Bacteria</taxon>
        <taxon>Pseudomonadati</taxon>
        <taxon>Bacteroidota</taxon>
        <taxon>Flavobacteriia</taxon>
        <taxon>Flavobacteriales</taxon>
        <taxon>Flavobacteriaceae</taxon>
    </lineage>
</organism>
<evidence type="ECO:0000313" key="2">
    <source>
        <dbReference type="EMBL" id="MBD3863730.1"/>
    </source>
</evidence>
<feature type="domain" description="FAD-dependent urate hydroxylase HpyO/Asp monooxygenase CreE-like FAD/NAD(P)-binding" evidence="1">
    <location>
        <begin position="10"/>
        <end position="178"/>
    </location>
</feature>
<accession>A0ABR8LZ02</accession>
<dbReference type="InterPro" id="IPR052189">
    <property type="entry name" value="L-asp_N-monooxygenase_NS-form"/>
</dbReference>
<proteinExistence type="predicted"/>
<dbReference type="Proteomes" id="UP000627521">
    <property type="component" value="Unassembled WGS sequence"/>
</dbReference>
<dbReference type="Pfam" id="PF13454">
    <property type="entry name" value="NAD_binding_9"/>
    <property type="match status" value="1"/>
</dbReference>
<comment type="caution">
    <text evidence="2">The sequence shown here is derived from an EMBL/GenBank/DDBJ whole genome shotgun (WGS) entry which is preliminary data.</text>
</comment>
<dbReference type="SUPFAM" id="SSF51905">
    <property type="entry name" value="FAD/NAD(P)-binding domain"/>
    <property type="match status" value="1"/>
</dbReference>
<dbReference type="RefSeq" id="WP_191101386.1">
    <property type="nucleotide sequence ID" value="NZ_JACXXH010000005.1"/>
</dbReference>
<dbReference type="PANTHER" id="PTHR40254">
    <property type="entry name" value="BLR0577 PROTEIN"/>
    <property type="match status" value="1"/>
</dbReference>
<evidence type="ECO:0000259" key="1">
    <source>
        <dbReference type="Pfam" id="PF13454"/>
    </source>
</evidence>
<gene>
    <name evidence="2" type="ORF">IEG06_09725</name>
</gene>
<sequence length="581" mass="65109">MLHKTNKNLAIIGCGPRGLSALEHLYVNLFKANIDTPPTIIIFEQAKTLGSGQIYNTNQPDSNWLNISERALTISARPEITIGNVTIPGFKSYHDWIGKSISDIKNSNHEVFPKRSKMGQYLSQRYQSIANPLIKNLWLTVVNETVYKVTYDKSLFYITTSNNKIYNANEVLLTIGHQDTKLSDQLQDWKTHAKNNENIVLHTNTYPINNLLKTDFKHKAHQVGIRGFGLAMIDATRALYEANGGYFTVIDNKTHSMRYTKGSTPLVIIPFSLDGLPMAPKPLNPKVDQLFTPNDAQLLAFESEISSIAKTPDYTQGNLFVIEAMATITANQFIALQNKAYPHTYDVTTLKQIITAYLQDDNFEHQLILSNKNAPEILLQAFIDMATAQKPISLDYCLGQVWRHCEPILYKVMSHCKLSSPNVKAVINLDERMKRYAFGPPIESIQQLLALSLAGTLDLNYVNNPDIITNSNGWTLRKDHQEQYVDIMINSVLDSPELLKVTTPLVVNLLKDNIIKPIHTDLGIDTNTNGIVVSKSKALHIAILGRLAKGSVVGVDAILECFGPRINDWAIGFINRLKKVN</sequence>
<reference evidence="2 3" key="1">
    <citation type="submission" date="2020-09" db="EMBL/GenBank/DDBJ databases">
        <title>Bacillus nautilus sp. nov., Chryseoglobus crepusculi sp. nov, and Psychrobacter noctis sp. nov., isolated from deep-sea sponges from the equatorial Atlantic.</title>
        <authorList>
            <person name="Stennett H.L."/>
            <person name="Williams S.E."/>
        </authorList>
    </citation>
    <scope>NUCLEOTIDE SEQUENCE [LARGE SCALE GENOMIC DNA]</scope>
    <source>
        <strain evidence="2 3">28M-24</strain>
    </source>
</reference>
<keyword evidence="3" id="KW-1185">Reference proteome</keyword>
<evidence type="ECO:0000313" key="3">
    <source>
        <dbReference type="Proteomes" id="UP000627521"/>
    </source>
</evidence>
<dbReference type="EMBL" id="JACXXH010000005">
    <property type="protein sequence ID" value="MBD3863730.1"/>
    <property type="molecule type" value="Genomic_DNA"/>
</dbReference>
<name>A0ABR8LZ02_9FLAO</name>
<protein>
    <submittedName>
        <fullName evidence="2">FAD/NAD(P)-binding protein</fullName>
    </submittedName>
</protein>
<dbReference type="PANTHER" id="PTHR40254:SF1">
    <property type="entry name" value="BLR0577 PROTEIN"/>
    <property type="match status" value="1"/>
</dbReference>